<dbReference type="EMBL" id="JBHSPH010000009">
    <property type="protein sequence ID" value="MFC5864239.1"/>
    <property type="molecule type" value="Genomic_DNA"/>
</dbReference>
<evidence type="ECO:0000313" key="2">
    <source>
        <dbReference type="EMBL" id="MFC5864239.1"/>
    </source>
</evidence>
<sequence length="333" mass="37479">MKKFSASEAVWPAMKRTYDYLYQPLSWRRFLKLAAVAIMTEDIFISIPLGVVCGLELNLPWDRVFTLFKAQYIPYAIPLPIAAVTFICLTLCVVIHLRFVFFDCLIHKTSQIRQVWGKYPTQADRLSRANLIVWVLDLVMLCLIVLAYVVVIFVTLNIRTPNGKLDPGVFLILFFPSLGFTCFVCLVASVLEVMLQDFILPHMALEGLSFGAAFKALRTIFSSDREKFISYLILRTALPFIAWIILALIAGSLGWVLAQIVDLSMARMSGGVTGTGMYLQIAGDVGLIFLCLSLWLSVFISLATPVAVWIRYYAVLFYGRRYPALGDIVYHAA</sequence>
<keyword evidence="3" id="KW-1185">Reference proteome</keyword>
<feature type="transmembrane region" description="Helical" evidence="1">
    <location>
        <begin position="30"/>
        <end position="52"/>
    </location>
</feature>
<gene>
    <name evidence="2" type="ORF">ACFPT7_18180</name>
</gene>
<feature type="transmembrane region" description="Helical" evidence="1">
    <location>
        <begin position="287"/>
        <end position="310"/>
    </location>
</feature>
<dbReference type="Pfam" id="PF24400">
    <property type="entry name" value="DUF7544"/>
    <property type="match status" value="1"/>
</dbReference>
<feature type="transmembrane region" description="Helical" evidence="1">
    <location>
        <begin position="237"/>
        <end position="258"/>
    </location>
</feature>
<name>A0ABW1EJX3_9BACT</name>
<reference evidence="3" key="1">
    <citation type="journal article" date="2019" name="Int. J. Syst. Evol. Microbiol.">
        <title>The Global Catalogue of Microorganisms (GCM) 10K type strain sequencing project: providing services to taxonomists for standard genome sequencing and annotation.</title>
        <authorList>
            <consortium name="The Broad Institute Genomics Platform"/>
            <consortium name="The Broad Institute Genome Sequencing Center for Infectious Disease"/>
            <person name="Wu L."/>
            <person name="Ma J."/>
        </authorList>
    </citation>
    <scope>NUCLEOTIDE SEQUENCE [LARGE SCALE GENOMIC DNA]</scope>
    <source>
        <strain evidence="3">JCM 4087</strain>
    </source>
</reference>
<evidence type="ECO:0008006" key="4">
    <source>
        <dbReference type="Google" id="ProtNLM"/>
    </source>
</evidence>
<accession>A0ABW1EJX3</accession>
<dbReference type="RefSeq" id="WP_263341972.1">
    <property type="nucleotide sequence ID" value="NZ_JAGSYH010000009.1"/>
</dbReference>
<evidence type="ECO:0000256" key="1">
    <source>
        <dbReference type="SAM" id="Phobius"/>
    </source>
</evidence>
<evidence type="ECO:0000313" key="3">
    <source>
        <dbReference type="Proteomes" id="UP001596091"/>
    </source>
</evidence>
<organism evidence="2 3">
    <name type="scientific">Acidicapsa dinghuensis</name>
    <dbReference type="NCBI Taxonomy" id="2218256"/>
    <lineage>
        <taxon>Bacteria</taxon>
        <taxon>Pseudomonadati</taxon>
        <taxon>Acidobacteriota</taxon>
        <taxon>Terriglobia</taxon>
        <taxon>Terriglobales</taxon>
        <taxon>Acidobacteriaceae</taxon>
        <taxon>Acidicapsa</taxon>
    </lineage>
</organism>
<feature type="transmembrane region" description="Helical" evidence="1">
    <location>
        <begin position="198"/>
        <end position="217"/>
    </location>
</feature>
<protein>
    <recommendedName>
        <fullName evidence="4">Glycerophosphoryl diester phosphodiesterase membrane domain-containing protein</fullName>
    </recommendedName>
</protein>
<keyword evidence="1" id="KW-0472">Membrane</keyword>
<dbReference type="InterPro" id="IPR055966">
    <property type="entry name" value="DUF7544"/>
</dbReference>
<comment type="caution">
    <text evidence="2">The sequence shown here is derived from an EMBL/GenBank/DDBJ whole genome shotgun (WGS) entry which is preliminary data.</text>
</comment>
<feature type="transmembrane region" description="Helical" evidence="1">
    <location>
        <begin position="131"/>
        <end position="156"/>
    </location>
</feature>
<feature type="transmembrane region" description="Helical" evidence="1">
    <location>
        <begin position="72"/>
        <end position="101"/>
    </location>
</feature>
<keyword evidence="1" id="KW-1133">Transmembrane helix</keyword>
<keyword evidence="1" id="KW-0812">Transmembrane</keyword>
<proteinExistence type="predicted"/>
<dbReference type="Proteomes" id="UP001596091">
    <property type="component" value="Unassembled WGS sequence"/>
</dbReference>
<feature type="transmembrane region" description="Helical" evidence="1">
    <location>
        <begin position="168"/>
        <end position="191"/>
    </location>
</feature>